<keyword evidence="1" id="KW-0805">Transcription regulation</keyword>
<evidence type="ECO:0000256" key="2">
    <source>
        <dbReference type="ARBA" id="ARBA00023125"/>
    </source>
</evidence>
<dbReference type="EMBL" id="JBEPSH010000003">
    <property type="protein sequence ID" value="MET4576648.1"/>
    <property type="molecule type" value="Genomic_DNA"/>
</dbReference>
<proteinExistence type="predicted"/>
<dbReference type="RefSeq" id="WP_354442713.1">
    <property type="nucleotide sequence ID" value="NZ_JBEPSH010000003.1"/>
</dbReference>
<sequence length="284" mass="31120">MSNPDRTQGPGRPGNADPAVQELGLDRDSALPLYAQLKRRLQAIIQTEALPGGRFYSDQEVGAMFGVSRYTVRQAIQELVTQGLLRRVQGQGTFVNTEKFDEIFGPQMDFQNQWEKGGRPLTFSLRSFAILPCPESVAFHLGVSAGLDVLHIERQRRSGDATVSYDYRYIHPDLAGSISEQEATRHSLLDLLSRRVTLSHAQNSIEAVIAGSELGTLLSVPPESAVMVRELIYFCKEGLPVMCGRSYSPGKSVRHTFSVALSSAHFASHPANTLSGTLSTEVSD</sequence>
<evidence type="ECO:0000256" key="4">
    <source>
        <dbReference type="SAM" id="MobiDB-lite"/>
    </source>
</evidence>
<keyword evidence="3" id="KW-0804">Transcription</keyword>
<dbReference type="InterPro" id="IPR028978">
    <property type="entry name" value="Chorismate_lyase_/UTRA_dom_sf"/>
</dbReference>
<keyword evidence="2" id="KW-0238">DNA-binding</keyword>
<dbReference type="SMART" id="SM00866">
    <property type="entry name" value="UTRA"/>
    <property type="match status" value="1"/>
</dbReference>
<dbReference type="Pfam" id="PF07702">
    <property type="entry name" value="UTRA"/>
    <property type="match status" value="1"/>
</dbReference>
<name>A0ABV2Q717_9BURK</name>
<protein>
    <submittedName>
        <fullName evidence="6">GntR family transcriptional regulator</fullName>
    </submittedName>
</protein>
<evidence type="ECO:0000313" key="6">
    <source>
        <dbReference type="EMBL" id="MET4576648.1"/>
    </source>
</evidence>
<dbReference type="PANTHER" id="PTHR44846:SF1">
    <property type="entry name" value="MANNOSYL-D-GLYCERATE TRANSPORT_METABOLISM SYSTEM REPRESSOR MNGR-RELATED"/>
    <property type="match status" value="1"/>
</dbReference>
<feature type="domain" description="HTH gntR-type" evidence="5">
    <location>
        <begin position="31"/>
        <end position="98"/>
    </location>
</feature>
<gene>
    <name evidence="6" type="ORF">ABIE13_001757</name>
</gene>
<evidence type="ECO:0000256" key="1">
    <source>
        <dbReference type="ARBA" id="ARBA00023015"/>
    </source>
</evidence>
<dbReference type="Gene3D" id="3.40.1410.10">
    <property type="entry name" value="Chorismate lyase-like"/>
    <property type="match status" value="1"/>
</dbReference>
<reference evidence="6 7" key="1">
    <citation type="submission" date="2024-06" db="EMBL/GenBank/DDBJ databases">
        <title>Sorghum-associated microbial communities from plants grown in Nebraska, USA.</title>
        <authorList>
            <person name="Schachtman D."/>
        </authorList>
    </citation>
    <scope>NUCLEOTIDE SEQUENCE [LARGE SCALE GENOMIC DNA]</scope>
    <source>
        <strain evidence="6 7">2709</strain>
    </source>
</reference>
<dbReference type="Proteomes" id="UP001549320">
    <property type="component" value="Unassembled WGS sequence"/>
</dbReference>
<dbReference type="InterPro" id="IPR050679">
    <property type="entry name" value="Bact_HTH_transcr_reg"/>
</dbReference>
<keyword evidence="7" id="KW-1185">Reference proteome</keyword>
<organism evidence="6 7">
    <name type="scientific">Ottowia thiooxydans</name>
    <dbReference type="NCBI Taxonomy" id="219182"/>
    <lineage>
        <taxon>Bacteria</taxon>
        <taxon>Pseudomonadati</taxon>
        <taxon>Pseudomonadota</taxon>
        <taxon>Betaproteobacteria</taxon>
        <taxon>Burkholderiales</taxon>
        <taxon>Comamonadaceae</taxon>
        <taxon>Ottowia</taxon>
    </lineage>
</organism>
<dbReference type="InterPro" id="IPR000524">
    <property type="entry name" value="Tscrpt_reg_HTH_GntR"/>
</dbReference>
<dbReference type="PANTHER" id="PTHR44846">
    <property type="entry name" value="MANNOSYL-D-GLYCERATE TRANSPORT/METABOLISM SYSTEM REPRESSOR MNGR-RELATED"/>
    <property type="match status" value="1"/>
</dbReference>
<dbReference type="InterPro" id="IPR036388">
    <property type="entry name" value="WH-like_DNA-bd_sf"/>
</dbReference>
<dbReference type="PRINTS" id="PR00035">
    <property type="entry name" value="HTHGNTR"/>
</dbReference>
<dbReference type="InterPro" id="IPR011663">
    <property type="entry name" value="UTRA"/>
</dbReference>
<dbReference type="InterPro" id="IPR036390">
    <property type="entry name" value="WH_DNA-bd_sf"/>
</dbReference>
<evidence type="ECO:0000256" key="3">
    <source>
        <dbReference type="ARBA" id="ARBA00023163"/>
    </source>
</evidence>
<dbReference type="SUPFAM" id="SSF64288">
    <property type="entry name" value="Chorismate lyase-like"/>
    <property type="match status" value="1"/>
</dbReference>
<accession>A0ABV2Q717</accession>
<evidence type="ECO:0000259" key="5">
    <source>
        <dbReference type="PROSITE" id="PS50949"/>
    </source>
</evidence>
<dbReference type="Pfam" id="PF00392">
    <property type="entry name" value="GntR"/>
    <property type="match status" value="1"/>
</dbReference>
<comment type="caution">
    <text evidence="6">The sequence shown here is derived from an EMBL/GenBank/DDBJ whole genome shotgun (WGS) entry which is preliminary data.</text>
</comment>
<dbReference type="CDD" id="cd07377">
    <property type="entry name" value="WHTH_GntR"/>
    <property type="match status" value="1"/>
</dbReference>
<dbReference type="SMART" id="SM00345">
    <property type="entry name" value="HTH_GNTR"/>
    <property type="match status" value="1"/>
</dbReference>
<feature type="region of interest" description="Disordered" evidence="4">
    <location>
        <begin position="1"/>
        <end position="20"/>
    </location>
</feature>
<dbReference type="SUPFAM" id="SSF46785">
    <property type="entry name" value="Winged helix' DNA-binding domain"/>
    <property type="match status" value="1"/>
</dbReference>
<evidence type="ECO:0000313" key="7">
    <source>
        <dbReference type="Proteomes" id="UP001549320"/>
    </source>
</evidence>
<dbReference type="PROSITE" id="PS50949">
    <property type="entry name" value="HTH_GNTR"/>
    <property type="match status" value="1"/>
</dbReference>
<dbReference type="Gene3D" id="1.10.10.10">
    <property type="entry name" value="Winged helix-like DNA-binding domain superfamily/Winged helix DNA-binding domain"/>
    <property type="match status" value="1"/>
</dbReference>